<name>A0ABW7XDQ8_9MICO</name>
<sequence length="295" mass="30704">MSDVDHLVERDSDEPGDGPDRRRAAWASLLVGLICGLALVPVGFWSILLVWGADSLLLAALVLGVCVLLLGVACGAVVRWAGGSVAAGVVAPVVASAALAAWYLQAASPMSVGPGLAMLATGIIAGATAAVGQPRIGKVGRAIAGFVLLSPVLVPAVWFAVTATGDFRERAAAHGVPYTLAGPGYEEQYIALGEGSSVAVYQMPDGEEVHVSSTATVHDDRSRNGLTFGECHEKPFDNGEAALECVANGPGFEVRLVSFGASDEADLAEAFEHLRAMSDWTFYQEARRYVEVLPD</sequence>
<protein>
    <submittedName>
        <fullName evidence="3">Uncharacterized protein</fullName>
    </submittedName>
</protein>
<proteinExistence type="predicted"/>
<feature type="transmembrane region" description="Helical" evidence="2">
    <location>
        <begin position="29"/>
        <end position="51"/>
    </location>
</feature>
<keyword evidence="2" id="KW-0812">Transmembrane</keyword>
<dbReference type="Proteomes" id="UP001611580">
    <property type="component" value="Unassembled WGS sequence"/>
</dbReference>
<feature type="transmembrane region" description="Helical" evidence="2">
    <location>
        <begin position="110"/>
        <end position="131"/>
    </location>
</feature>
<evidence type="ECO:0000313" key="4">
    <source>
        <dbReference type="Proteomes" id="UP001611580"/>
    </source>
</evidence>
<feature type="region of interest" description="Disordered" evidence="1">
    <location>
        <begin position="1"/>
        <end position="20"/>
    </location>
</feature>
<reference evidence="3 4" key="1">
    <citation type="submission" date="2024-10" db="EMBL/GenBank/DDBJ databases">
        <title>The Natural Products Discovery Center: Release of the First 8490 Sequenced Strains for Exploring Actinobacteria Biosynthetic Diversity.</title>
        <authorList>
            <person name="Kalkreuter E."/>
            <person name="Kautsar S.A."/>
            <person name="Yang D."/>
            <person name="Bader C.D."/>
            <person name="Teijaro C.N."/>
            <person name="Fluegel L."/>
            <person name="Davis C.M."/>
            <person name="Simpson J.R."/>
            <person name="Lauterbach L."/>
            <person name="Steele A.D."/>
            <person name="Gui C."/>
            <person name="Meng S."/>
            <person name="Li G."/>
            <person name="Viehrig K."/>
            <person name="Ye F."/>
            <person name="Su P."/>
            <person name="Kiefer A.F."/>
            <person name="Nichols A."/>
            <person name="Cepeda A.J."/>
            <person name="Yan W."/>
            <person name="Fan B."/>
            <person name="Jiang Y."/>
            <person name="Adhikari A."/>
            <person name="Zheng C.-J."/>
            <person name="Schuster L."/>
            <person name="Cowan T.M."/>
            <person name="Smanski M.J."/>
            <person name="Chevrette M.G."/>
            <person name="De Carvalho L.P.S."/>
            <person name="Shen B."/>
        </authorList>
    </citation>
    <scope>NUCLEOTIDE SEQUENCE [LARGE SCALE GENOMIC DNA]</scope>
    <source>
        <strain evidence="3 4">NPDC019481</strain>
    </source>
</reference>
<keyword evidence="2" id="KW-0472">Membrane</keyword>
<accession>A0ABW7XDQ8</accession>
<feature type="transmembrane region" description="Helical" evidence="2">
    <location>
        <begin position="85"/>
        <end position="104"/>
    </location>
</feature>
<keyword evidence="4" id="KW-1185">Reference proteome</keyword>
<evidence type="ECO:0000313" key="3">
    <source>
        <dbReference type="EMBL" id="MFI2485633.1"/>
    </source>
</evidence>
<gene>
    <name evidence="3" type="ORF">ACH47X_01930</name>
</gene>
<feature type="transmembrane region" description="Helical" evidence="2">
    <location>
        <begin position="143"/>
        <end position="161"/>
    </location>
</feature>
<dbReference type="RefSeq" id="WP_397400882.1">
    <property type="nucleotide sequence ID" value="NZ_JBIRYI010000001.1"/>
</dbReference>
<feature type="compositionally biased region" description="Basic and acidic residues" evidence="1">
    <location>
        <begin position="1"/>
        <end position="10"/>
    </location>
</feature>
<keyword evidence="2" id="KW-1133">Transmembrane helix</keyword>
<evidence type="ECO:0000256" key="2">
    <source>
        <dbReference type="SAM" id="Phobius"/>
    </source>
</evidence>
<feature type="transmembrane region" description="Helical" evidence="2">
    <location>
        <begin position="57"/>
        <end position="78"/>
    </location>
</feature>
<comment type="caution">
    <text evidence="3">The sequence shown here is derived from an EMBL/GenBank/DDBJ whole genome shotgun (WGS) entry which is preliminary data.</text>
</comment>
<evidence type="ECO:0000256" key="1">
    <source>
        <dbReference type="SAM" id="MobiDB-lite"/>
    </source>
</evidence>
<organism evidence="3 4">
    <name type="scientific">Promicromonospora kroppenstedtii</name>
    <dbReference type="NCBI Taxonomy" id="440482"/>
    <lineage>
        <taxon>Bacteria</taxon>
        <taxon>Bacillati</taxon>
        <taxon>Actinomycetota</taxon>
        <taxon>Actinomycetes</taxon>
        <taxon>Micrococcales</taxon>
        <taxon>Promicromonosporaceae</taxon>
        <taxon>Promicromonospora</taxon>
    </lineage>
</organism>
<dbReference type="EMBL" id="JBIRYI010000001">
    <property type="protein sequence ID" value="MFI2485633.1"/>
    <property type="molecule type" value="Genomic_DNA"/>
</dbReference>